<reference evidence="1 2" key="1">
    <citation type="journal article" date="2018" name="Nat. Biotechnol.">
        <title>A standardized bacterial taxonomy based on genome phylogeny substantially revises the tree of life.</title>
        <authorList>
            <person name="Parks D.H."/>
            <person name="Chuvochina M."/>
            <person name="Waite D.W."/>
            <person name="Rinke C."/>
            <person name="Skarshewski A."/>
            <person name="Chaumeil P.A."/>
            <person name="Hugenholtz P."/>
        </authorList>
    </citation>
    <scope>NUCLEOTIDE SEQUENCE [LARGE SCALE GENOMIC DNA]</scope>
    <source>
        <strain evidence="1">UBA8739</strain>
    </source>
</reference>
<dbReference type="EMBL" id="DMAI01000237">
    <property type="protein sequence ID" value="HAE48720.1"/>
    <property type="molecule type" value="Genomic_DNA"/>
</dbReference>
<dbReference type="GO" id="GO:0006355">
    <property type="term" value="P:regulation of DNA-templated transcription"/>
    <property type="evidence" value="ECO:0007669"/>
    <property type="project" value="TreeGrafter"/>
</dbReference>
<gene>
    <name evidence="1" type="ORF">DCK97_14985</name>
</gene>
<comment type="caution">
    <text evidence="1">The sequence shown here is derived from an EMBL/GenBank/DDBJ whole genome shotgun (WGS) entry which is preliminary data.</text>
</comment>
<proteinExistence type="predicted"/>
<feature type="non-terminal residue" evidence="1">
    <location>
        <position position="97"/>
    </location>
</feature>
<dbReference type="Proteomes" id="UP000257706">
    <property type="component" value="Unassembled WGS sequence"/>
</dbReference>
<dbReference type="PANTHER" id="PTHR43130">
    <property type="entry name" value="ARAC-FAMILY TRANSCRIPTIONAL REGULATOR"/>
    <property type="match status" value="1"/>
</dbReference>
<dbReference type="Gene3D" id="3.40.50.880">
    <property type="match status" value="1"/>
</dbReference>
<name>A0A3B9ILT8_9PROT</name>
<organism evidence="1 2">
    <name type="scientific">Tistrella mobilis</name>
    <dbReference type="NCBI Taxonomy" id="171437"/>
    <lineage>
        <taxon>Bacteria</taxon>
        <taxon>Pseudomonadati</taxon>
        <taxon>Pseudomonadota</taxon>
        <taxon>Alphaproteobacteria</taxon>
        <taxon>Geminicoccales</taxon>
        <taxon>Geminicoccaceae</taxon>
        <taxon>Tistrella</taxon>
    </lineage>
</organism>
<sequence length="97" mass="9949">MIGILIFPDFQLLDATGPASVFEIAQRLVPTAATSRMIAVEPGAVRSSSGVEVLAAGLRSAEAVTTLVVAGGLGVDQATGCRTTLALVRDLARRGVR</sequence>
<protein>
    <submittedName>
        <fullName evidence="1">AraC family transcriptional regulator</fullName>
    </submittedName>
</protein>
<evidence type="ECO:0000313" key="2">
    <source>
        <dbReference type="Proteomes" id="UP000257706"/>
    </source>
</evidence>
<accession>A0A3B9ILT8</accession>
<dbReference type="PANTHER" id="PTHR43130:SF3">
    <property type="entry name" value="HTH-TYPE TRANSCRIPTIONAL REGULATOR RV1931C"/>
    <property type="match status" value="1"/>
</dbReference>
<dbReference type="AlphaFoldDB" id="A0A3B9ILT8"/>
<dbReference type="InterPro" id="IPR052158">
    <property type="entry name" value="INH-QAR"/>
</dbReference>
<evidence type="ECO:0000313" key="1">
    <source>
        <dbReference type="EMBL" id="HAE48720.1"/>
    </source>
</evidence>
<dbReference type="InterPro" id="IPR029062">
    <property type="entry name" value="Class_I_gatase-like"/>
</dbReference>
<dbReference type="SUPFAM" id="SSF52317">
    <property type="entry name" value="Class I glutamine amidotransferase-like"/>
    <property type="match status" value="1"/>
</dbReference>